<protein>
    <submittedName>
        <fullName evidence="1">Uncharacterized protein</fullName>
    </submittedName>
</protein>
<sequence length="347" mass="40256">MPHTCENCGEIFETLAKLRLHDCPVEQEAAEQKRREREWEEFDAWIRKLEHEEATAVKRKASDELVDALERAVDGDHEAVLQVLAQYERHLSEEWENYEDGHYWGFHDVFFGPVVDGLETAVSTEGWPLLLDVLEAYWPENSFEFERYPEHEPFDREETDDYDQFPHISHVLTTVAGKQVVRTRRTDGVAAIPAGALDYQLRFHRHPGDESPWIDSMSYGWGIEHPEHPVRENIEMLVRGQYDLWASTAIEHAFHANQHATASLLEDVFEEEIVADPGLLFRPIGAIEHGYYPDTSGHWGWETLYPEFTETGFDWDTDVQERLRTVVEECGFAAQLSDDWAFADLLL</sequence>
<dbReference type="AlphaFoldDB" id="A0A6B0VNC1"/>
<proteinExistence type="predicted"/>
<organism evidence="1 2">
    <name type="scientific">Natronorubrum halalkaliphilum</name>
    <dbReference type="NCBI Taxonomy" id="2691917"/>
    <lineage>
        <taxon>Archaea</taxon>
        <taxon>Methanobacteriati</taxon>
        <taxon>Methanobacteriota</taxon>
        <taxon>Stenosarchaea group</taxon>
        <taxon>Halobacteria</taxon>
        <taxon>Halobacteriales</taxon>
        <taxon>Natrialbaceae</taxon>
        <taxon>Natronorubrum</taxon>
    </lineage>
</organism>
<name>A0A6B0VNC1_9EURY</name>
<evidence type="ECO:0000313" key="2">
    <source>
        <dbReference type="Proteomes" id="UP000434101"/>
    </source>
</evidence>
<dbReference type="RefSeq" id="WP_160065525.1">
    <property type="nucleotide sequence ID" value="NZ_WUYX01000035.1"/>
</dbReference>
<gene>
    <name evidence="1" type="ORF">GS429_11625</name>
</gene>
<keyword evidence="2" id="KW-1185">Reference proteome</keyword>
<dbReference type="Proteomes" id="UP000434101">
    <property type="component" value="Unassembled WGS sequence"/>
</dbReference>
<comment type="caution">
    <text evidence="1">The sequence shown here is derived from an EMBL/GenBank/DDBJ whole genome shotgun (WGS) entry which is preliminary data.</text>
</comment>
<dbReference type="InterPro" id="IPR058450">
    <property type="entry name" value="DUF8137"/>
</dbReference>
<dbReference type="OrthoDB" id="350440at2157"/>
<evidence type="ECO:0000313" key="1">
    <source>
        <dbReference type="EMBL" id="MXV62703.1"/>
    </source>
</evidence>
<dbReference type="Pfam" id="PF26458">
    <property type="entry name" value="DUF8137"/>
    <property type="match status" value="1"/>
</dbReference>
<accession>A0A6B0VNC1</accession>
<reference evidence="1 2" key="1">
    <citation type="submission" date="2020-01" db="EMBL/GenBank/DDBJ databases">
        <title>Natronorubrum sp. JWXQ-INN 674 isolated from Inner Mongolia Autonomous Region of China.</title>
        <authorList>
            <person name="Xue Q."/>
        </authorList>
    </citation>
    <scope>NUCLEOTIDE SEQUENCE [LARGE SCALE GENOMIC DNA]</scope>
    <source>
        <strain evidence="1 2">JWXQ-INN-674</strain>
    </source>
</reference>
<dbReference type="EMBL" id="WUYX01000035">
    <property type="protein sequence ID" value="MXV62703.1"/>
    <property type="molecule type" value="Genomic_DNA"/>
</dbReference>